<name>A0A0F8ZKS5_9ZZZZ</name>
<reference evidence="3" key="1">
    <citation type="journal article" date="2015" name="Nature">
        <title>Complex archaea that bridge the gap between prokaryotes and eukaryotes.</title>
        <authorList>
            <person name="Spang A."/>
            <person name="Saw J.H."/>
            <person name="Jorgensen S.L."/>
            <person name="Zaremba-Niedzwiedzka K."/>
            <person name="Martijn J."/>
            <person name="Lind A.E."/>
            <person name="van Eijk R."/>
            <person name="Schleper C."/>
            <person name="Guy L."/>
            <person name="Ettema T.J."/>
        </authorList>
    </citation>
    <scope>NUCLEOTIDE SEQUENCE</scope>
</reference>
<proteinExistence type="predicted"/>
<feature type="coiled-coil region" evidence="1">
    <location>
        <begin position="58"/>
        <end position="92"/>
    </location>
</feature>
<evidence type="ECO:0000313" key="3">
    <source>
        <dbReference type="EMBL" id="KKK86645.1"/>
    </source>
</evidence>
<dbReference type="EMBL" id="LAZR01050752">
    <property type="protein sequence ID" value="KKK86645.1"/>
    <property type="molecule type" value="Genomic_DNA"/>
</dbReference>
<feature type="region of interest" description="Disordered" evidence="2">
    <location>
        <begin position="93"/>
        <end position="126"/>
    </location>
</feature>
<sequence>MAKQKYIWLKMSREWGGFAIGDVVRFGESKGVERAEKGFGIQVPEPEESKKARIDAAKQVAKSEADAAKVKAAEEEKAKADDEAEVAKVKAAAEEKAKADKVETAVNTPDKEKAVGNSAARSKSKK</sequence>
<evidence type="ECO:0000256" key="2">
    <source>
        <dbReference type="SAM" id="MobiDB-lite"/>
    </source>
</evidence>
<gene>
    <name evidence="3" type="ORF">LCGC14_2761170</name>
</gene>
<protein>
    <submittedName>
        <fullName evidence="3">Uncharacterized protein</fullName>
    </submittedName>
</protein>
<evidence type="ECO:0000256" key="1">
    <source>
        <dbReference type="SAM" id="Coils"/>
    </source>
</evidence>
<feature type="compositionally biased region" description="Basic and acidic residues" evidence="2">
    <location>
        <begin position="93"/>
        <end position="114"/>
    </location>
</feature>
<dbReference type="AlphaFoldDB" id="A0A0F8ZKS5"/>
<organism evidence="3">
    <name type="scientific">marine sediment metagenome</name>
    <dbReference type="NCBI Taxonomy" id="412755"/>
    <lineage>
        <taxon>unclassified sequences</taxon>
        <taxon>metagenomes</taxon>
        <taxon>ecological metagenomes</taxon>
    </lineage>
</organism>
<comment type="caution">
    <text evidence="3">The sequence shown here is derived from an EMBL/GenBank/DDBJ whole genome shotgun (WGS) entry which is preliminary data.</text>
</comment>
<accession>A0A0F8ZKS5</accession>
<keyword evidence="1" id="KW-0175">Coiled coil</keyword>